<dbReference type="AlphaFoldDB" id="A0A392NJI4"/>
<evidence type="ECO:0000313" key="2">
    <source>
        <dbReference type="EMBL" id="MCH99533.1"/>
    </source>
</evidence>
<reference evidence="2 3" key="1">
    <citation type="journal article" date="2018" name="Front. Plant Sci.">
        <title>Red Clover (Trifolium pratense) and Zigzag Clover (T. medium) - A Picture of Genomic Similarities and Differences.</title>
        <authorList>
            <person name="Dluhosova J."/>
            <person name="Istvanek J."/>
            <person name="Nedelnik J."/>
            <person name="Repkova J."/>
        </authorList>
    </citation>
    <scope>NUCLEOTIDE SEQUENCE [LARGE SCALE GENOMIC DNA]</scope>
    <source>
        <strain evidence="3">cv. 10/8</strain>
        <tissue evidence="2">Leaf</tissue>
    </source>
</reference>
<keyword evidence="1" id="KW-1133">Transmembrane helix</keyword>
<dbReference type="EMBL" id="LXQA010040567">
    <property type="protein sequence ID" value="MCH99533.1"/>
    <property type="molecule type" value="Genomic_DNA"/>
</dbReference>
<evidence type="ECO:0000256" key="1">
    <source>
        <dbReference type="SAM" id="Phobius"/>
    </source>
</evidence>
<accession>A0A392NJI4</accession>
<organism evidence="2 3">
    <name type="scientific">Trifolium medium</name>
    <dbReference type="NCBI Taxonomy" id="97028"/>
    <lineage>
        <taxon>Eukaryota</taxon>
        <taxon>Viridiplantae</taxon>
        <taxon>Streptophyta</taxon>
        <taxon>Embryophyta</taxon>
        <taxon>Tracheophyta</taxon>
        <taxon>Spermatophyta</taxon>
        <taxon>Magnoliopsida</taxon>
        <taxon>eudicotyledons</taxon>
        <taxon>Gunneridae</taxon>
        <taxon>Pentapetalae</taxon>
        <taxon>rosids</taxon>
        <taxon>fabids</taxon>
        <taxon>Fabales</taxon>
        <taxon>Fabaceae</taxon>
        <taxon>Papilionoideae</taxon>
        <taxon>50 kb inversion clade</taxon>
        <taxon>NPAAA clade</taxon>
        <taxon>Hologalegina</taxon>
        <taxon>IRL clade</taxon>
        <taxon>Trifolieae</taxon>
        <taxon>Trifolium</taxon>
    </lineage>
</organism>
<feature type="transmembrane region" description="Helical" evidence="1">
    <location>
        <begin position="37"/>
        <end position="63"/>
    </location>
</feature>
<sequence length="103" mass="11123">MPGTALLAASTAVVCGDMVDRIHGGDGDGEISFSSSPILLLCFCLCFWFPLVCCRLWVVVCVINGGRLLMVEMVFEGYGDGKREMNGDGGDFCVCFLISTFCY</sequence>
<keyword evidence="1" id="KW-0472">Membrane</keyword>
<keyword evidence="1" id="KW-0812">Transmembrane</keyword>
<name>A0A392NJI4_9FABA</name>
<proteinExistence type="predicted"/>
<dbReference type="Proteomes" id="UP000265520">
    <property type="component" value="Unassembled WGS sequence"/>
</dbReference>
<protein>
    <submittedName>
        <fullName evidence="2">Uncharacterized protein</fullName>
    </submittedName>
</protein>
<keyword evidence="3" id="KW-1185">Reference proteome</keyword>
<comment type="caution">
    <text evidence="2">The sequence shown here is derived from an EMBL/GenBank/DDBJ whole genome shotgun (WGS) entry which is preliminary data.</text>
</comment>
<evidence type="ECO:0000313" key="3">
    <source>
        <dbReference type="Proteomes" id="UP000265520"/>
    </source>
</evidence>